<gene>
    <name evidence="1" type="ORF">NNO07_05840</name>
</gene>
<sequence>MILFWSLFARRPQRRSFALVDQAGICRGLHQGIDRPASGNWVEVTEASLTWLDQPLPASARVAPVVGQSSRRRALAA</sequence>
<dbReference type="EMBL" id="JANEWF010000003">
    <property type="protein sequence ID" value="MDA8482586.1"/>
    <property type="molecule type" value="Genomic_DNA"/>
</dbReference>
<evidence type="ECO:0000313" key="2">
    <source>
        <dbReference type="Proteomes" id="UP001211689"/>
    </source>
</evidence>
<organism evidence="1 2">
    <name type="scientific">Metapseudomonas resinovorans</name>
    <name type="common">Pseudomonas resinovorans</name>
    <dbReference type="NCBI Taxonomy" id="53412"/>
    <lineage>
        <taxon>Bacteria</taxon>
        <taxon>Pseudomonadati</taxon>
        <taxon>Pseudomonadota</taxon>
        <taxon>Gammaproteobacteria</taxon>
        <taxon>Pseudomonadales</taxon>
        <taxon>Pseudomonadaceae</taxon>
        <taxon>Metapseudomonas</taxon>
    </lineage>
</organism>
<evidence type="ECO:0000313" key="1">
    <source>
        <dbReference type="EMBL" id="MDA8482586.1"/>
    </source>
</evidence>
<accession>A0ABT4Y1A5</accession>
<reference evidence="1 2" key="1">
    <citation type="submission" date="2022-07" db="EMBL/GenBank/DDBJ databases">
        <title>Genome Analysis of Selected Gammaproteobacteria from Nigerian Food snails.</title>
        <authorList>
            <person name="Okafor A.C."/>
        </authorList>
    </citation>
    <scope>NUCLEOTIDE SEQUENCE [LARGE SCALE GENOMIC DNA]</scope>
    <source>
        <strain evidence="1 2">Awg 2</strain>
    </source>
</reference>
<keyword evidence="2" id="KW-1185">Reference proteome</keyword>
<protein>
    <submittedName>
        <fullName evidence="1">Uncharacterized protein</fullName>
    </submittedName>
</protein>
<dbReference type="RefSeq" id="WP_190830660.1">
    <property type="nucleotide sequence ID" value="NZ_JANEWF010000003.1"/>
</dbReference>
<dbReference type="Proteomes" id="UP001211689">
    <property type="component" value="Unassembled WGS sequence"/>
</dbReference>
<comment type="caution">
    <text evidence="1">The sequence shown here is derived from an EMBL/GenBank/DDBJ whole genome shotgun (WGS) entry which is preliminary data.</text>
</comment>
<proteinExistence type="predicted"/>
<name>A0ABT4Y1A5_METRE</name>